<evidence type="ECO:0000313" key="11">
    <source>
        <dbReference type="Proteomes" id="UP000011115"/>
    </source>
</evidence>
<dbReference type="KEGG" id="sot:102600448"/>
<dbReference type="STRING" id="4113.M1BU59"/>
<dbReference type="eggNOG" id="KOG0864">
    <property type="taxonomic scope" value="Eukaryota"/>
</dbReference>
<evidence type="ECO:0000256" key="6">
    <source>
        <dbReference type="ARBA" id="ARBA00023132"/>
    </source>
</evidence>
<dbReference type="RefSeq" id="XP_006344059.1">
    <property type="nucleotide sequence ID" value="XM_006343997.2"/>
</dbReference>
<dbReference type="Pfam" id="PF00638">
    <property type="entry name" value="Ran_BP1"/>
    <property type="match status" value="1"/>
</dbReference>
<keyword evidence="3" id="KW-0509">mRNA transport</keyword>
<dbReference type="Proteomes" id="UP000011115">
    <property type="component" value="Unassembled WGS sequence"/>
</dbReference>
<dbReference type="CDD" id="cd13179">
    <property type="entry name" value="RanBD_RanBP1"/>
    <property type="match status" value="1"/>
</dbReference>
<name>M1BU59_SOLTU</name>
<reference evidence="11" key="1">
    <citation type="journal article" date="2011" name="Nature">
        <title>Genome sequence and analysis of the tuber crop potato.</title>
        <authorList>
            <consortium name="The Potato Genome Sequencing Consortium"/>
        </authorList>
    </citation>
    <scope>NUCLEOTIDE SEQUENCE [LARGE SCALE GENOMIC DNA]</scope>
    <source>
        <strain evidence="11">cv. DM1-3 516 R44</strain>
    </source>
</reference>
<feature type="domain" description="RanBD1" evidence="9">
    <location>
        <begin position="28"/>
        <end position="163"/>
    </location>
</feature>
<dbReference type="AlphaFoldDB" id="M1BU59"/>
<dbReference type="PANTHER" id="PTHR23138:SF87">
    <property type="entry name" value="E3 SUMO-PROTEIN LIGASE RANBP2"/>
    <property type="match status" value="1"/>
</dbReference>
<evidence type="ECO:0000313" key="10">
    <source>
        <dbReference type="EnsemblPlants" id="PGSC0003DMT400052941"/>
    </source>
</evidence>
<feature type="compositionally biased region" description="Acidic residues" evidence="8">
    <location>
        <begin position="12"/>
        <end position="25"/>
    </location>
</feature>
<evidence type="ECO:0000256" key="3">
    <source>
        <dbReference type="ARBA" id="ARBA00022816"/>
    </source>
</evidence>
<dbReference type="EnsemblPlants" id="PGSC0003DMT400052941">
    <property type="protein sequence ID" value="PGSC0003DMT400052941"/>
    <property type="gene ID" value="PGSC0003DMG400020543"/>
</dbReference>
<dbReference type="SMART" id="SM00160">
    <property type="entry name" value="RanBD"/>
    <property type="match status" value="1"/>
</dbReference>
<dbReference type="OMA" id="CANHLLM"/>
<reference evidence="10" key="2">
    <citation type="submission" date="2015-06" db="UniProtKB">
        <authorList>
            <consortium name="EnsemblPlants"/>
        </authorList>
    </citation>
    <scope>IDENTIFICATION</scope>
    <source>
        <strain evidence="10">DM1-3 516 R44</strain>
    </source>
</reference>
<dbReference type="FunFam" id="2.30.29.30:FF:000245">
    <property type="entry name" value="Ran-binding protein 1 b"/>
    <property type="match status" value="1"/>
</dbReference>
<dbReference type="InParanoid" id="M1BU59"/>
<evidence type="ECO:0000256" key="2">
    <source>
        <dbReference type="ARBA" id="ARBA00022448"/>
    </source>
</evidence>
<dbReference type="InterPro" id="IPR011993">
    <property type="entry name" value="PH-like_dom_sf"/>
</dbReference>
<sequence length="212" mass="23720">MATTEPKHEHREEEEEAAGADDEDTGAQVAPIVRLEEVAVSTGEENEDPLIDLKAKLYRFDKDGNQWKERGAGTVKLLKHKETGKVRLVMRQSKTLKICANHFVLPTMTVQEHAGNEKSCVWHAPDFADGELKDELFCIRFASIENCKSFMDMFQEVAESQKKEESEDGSTAAGLLEKLSVEDKSQEKAKYKTEKGDGKEEKAEDKDAEATA</sequence>
<keyword evidence="6" id="KW-0906">Nuclear pore complex</keyword>
<keyword evidence="2" id="KW-0813">Transport</keyword>
<dbReference type="PANTHER" id="PTHR23138">
    <property type="entry name" value="RAN BINDING PROTEIN"/>
    <property type="match status" value="1"/>
</dbReference>
<dbReference type="GO" id="GO:0005643">
    <property type="term" value="C:nuclear pore"/>
    <property type="evidence" value="ECO:0000318"/>
    <property type="project" value="GO_Central"/>
</dbReference>
<dbReference type="OrthoDB" id="2357150at2759"/>
<dbReference type="SMR" id="M1BU59"/>
<dbReference type="Gramene" id="PGSC0003DMT400052941">
    <property type="protein sequence ID" value="PGSC0003DMT400052941"/>
    <property type="gene ID" value="PGSC0003DMG400020543"/>
</dbReference>
<evidence type="ECO:0000256" key="7">
    <source>
        <dbReference type="ARBA" id="ARBA00023242"/>
    </source>
</evidence>
<comment type="subcellular location">
    <subcellularLocation>
        <location evidence="1">Nucleus</location>
        <location evidence="1">Nuclear pore complex</location>
    </subcellularLocation>
</comment>
<keyword evidence="11" id="KW-1185">Reference proteome</keyword>
<evidence type="ECO:0000259" key="9">
    <source>
        <dbReference type="PROSITE" id="PS50196"/>
    </source>
</evidence>
<dbReference type="GO" id="GO:0015031">
    <property type="term" value="P:protein transport"/>
    <property type="evidence" value="ECO:0007669"/>
    <property type="project" value="UniProtKB-KW"/>
</dbReference>
<dbReference type="SUPFAM" id="SSF50729">
    <property type="entry name" value="PH domain-like"/>
    <property type="match status" value="1"/>
</dbReference>
<dbReference type="GeneID" id="102600448"/>
<feature type="compositionally biased region" description="Basic and acidic residues" evidence="8">
    <location>
        <begin position="1"/>
        <end position="11"/>
    </location>
</feature>
<dbReference type="HOGENOM" id="CLU_067861_1_0_1"/>
<feature type="region of interest" description="Disordered" evidence="8">
    <location>
        <begin position="1"/>
        <end position="30"/>
    </location>
</feature>
<dbReference type="FunCoup" id="M1BU59">
    <property type="interactions" value="3270"/>
</dbReference>
<evidence type="ECO:0000256" key="4">
    <source>
        <dbReference type="ARBA" id="ARBA00022927"/>
    </source>
</evidence>
<organism evidence="10 11">
    <name type="scientific">Solanum tuberosum</name>
    <name type="common">Potato</name>
    <dbReference type="NCBI Taxonomy" id="4113"/>
    <lineage>
        <taxon>Eukaryota</taxon>
        <taxon>Viridiplantae</taxon>
        <taxon>Streptophyta</taxon>
        <taxon>Embryophyta</taxon>
        <taxon>Tracheophyta</taxon>
        <taxon>Spermatophyta</taxon>
        <taxon>Magnoliopsida</taxon>
        <taxon>eudicotyledons</taxon>
        <taxon>Gunneridae</taxon>
        <taxon>Pentapetalae</taxon>
        <taxon>asterids</taxon>
        <taxon>lamiids</taxon>
        <taxon>Solanales</taxon>
        <taxon>Solanaceae</taxon>
        <taxon>Solanoideae</taxon>
        <taxon>Solaneae</taxon>
        <taxon>Solanum</taxon>
    </lineage>
</organism>
<gene>
    <name evidence="10" type="primary">LOC102600448</name>
</gene>
<keyword evidence="4" id="KW-0653">Protein transport</keyword>
<dbReference type="InterPro" id="IPR045256">
    <property type="entry name" value="RanBP1_RanBD"/>
</dbReference>
<dbReference type="GO" id="GO:0006913">
    <property type="term" value="P:nucleocytoplasmic transport"/>
    <property type="evidence" value="ECO:0007669"/>
    <property type="project" value="InterPro"/>
</dbReference>
<feature type="region of interest" description="Disordered" evidence="8">
    <location>
        <begin position="161"/>
        <end position="212"/>
    </location>
</feature>
<accession>M1BU59</accession>
<dbReference type="InterPro" id="IPR000156">
    <property type="entry name" value="Ran_bind_dom"/>
</dbReference>
<evidence type="ECO:0000256" key="1">
    <source>
        <dbReference type="ARBA" id="ARBA00004567"/>
    </source>
</evidence>
<dbReference type="Gene3D" id="2.30.29.30">
    <property type="entry name" value="Pleckstrin-homology domain (PH domain)/Phosphotyrosine-binding domain (PTB)"/>
    <property type="match status" value="1"/>
</dbReference>
<dbReference type="PaxDb" id="4113-PGSC0003DMT400052941"/>
<dbReference type="PROSITE" id="PS50196">
    <property type="entry name" value="RANBD1"/>
    <property type="match status" value="1"/>
</dbReference>
<dbReference type="GO" id="GO:0051028">
    <property type="term" value="P:mRNA transport"/>
    <property type="evidence" value="ECO:0007669"/>
    <property type="project" value="UniProtKB-KW"/>
</dbReference>
<protein>
    <submittedName>
        <fullName evidence="10">Ran binding protein</fullName>
    </submittedName>
</protein>
<proteinExistence type="predicted"/>
<evidence type="ECO:0000256" key="8">
    <source>
        <dbReference type="SAM" id="MobiDB-lite"/>
    </source>
</evidence>
<feature type="compositionally biased region" description="Basic and acidic residues" evidence="8">
    <location>
        <begin position="179"/>
        <end position="212"/>
    </location>
</feature>
<dbReference type="GO" id="GO:0005737">
    <property type="term" value="C:cytoplasm"/>
    <property type="evidence" value="ECO:0000318"/>
    <property type="project" value="GO_Central"/>
</dbReference>
<evidence type="ECO:0000256" key="5">
    <source>
        <dbReference type="ARBA" id="ARBA00023010"/>
    </source>
</evidence>
<keyword evidence="5" id="KW-0811">Translocation</keyword>
<dbReference type="InterPro" id="IPR045255">
    <property type="entry name" value="RanBP1-like"/>
</dbReference>
<keyword evidence="7" id="KW-0539">Nucleus</keyword>